<keyword evidence="10" id="KW-0472">Membrane</keyword>
<dbReference type="InterPro" id="IPR020546">
    <property type="entry name" value="ATP_synth_F1_dsu/esu_N"/>
</dbReference>
<dbReference type="PANTHER" id="PTHR13822">
    <property type="entry name" value="ATP SYNTHASE DELTA/EPSILON CHAIN"/>
    <property type="match status" value="1"/>
</dbReference>
<keyword evidence="4" id="KW-0375">Hydrogen ion transport</keyword>
<sequence length="176" mass="18145">MLSRSSFVAKKVLSRTSVLGASRAAAARTFSSESEAAASSVSLNFSVPYESIYNGASVEQVIIPGVEGEYGVTANHVPYVAQMKPGILTVMFDSSESEKYFVAGGYAVTHANSVTDVVCVEAVKVDDLDVSVVSANYEAAKSAAGSATAGSQEEAEAQIDMEVNKTMGAALGVTLG</sequence>
<evidence type="ECO:0000256" key="3">
    <source>
        <dbReference type="ARBA" id="ARBA00022448"/>
    </source>
</evidence>
<dbReference type="EMBL" id="KV784354">
    <property type="protein sequence ID" value="OEU20739.1"/>
    <property type="molecule type" value="Genomic_DNA"/>
</dbReference>
<dbReference type="FunCoup" id="A0A1E7FRF1">
    <property type="interactions" value="96"/>
</dbReference>
<dbReference type="CDD" id="cd12152">
    <property type="entry name" value="F1-ATPase_delta"/>
    <property type="match status" value="1"/>
</dbReference>
<evidence type="ECO:0000256" key="10">
    <source>
        <dbReference type="ARBA" id="ARBA00023136"/>
    </source>
</evidence>
<keyword evidence="8" id="KW-0793">Thylakoid</keyword>
<evidence type="ECO:0000256" key="5">
    <source>
        <dbReference type="ARBA" id="ARBA00022792"/>
    </source>
</evidence>
<evidence type="ECO:0000256" key="4">
    <source>
        <dbReference type="ARBA" id="ARBA00022781"/>
    </source>
</evidence>
<evidence type="ECO:0000256" key="7">
    <source>
        <dbReference type="ARBA" id="ARBA00023065"/>
    </source>
</evidence>
<proteinExistence type="inferred from homology"/>
<keyword evidence="13" id="KW-1185">Reference proteome</keyword>
<evidence type="ECO:0000256" key="2">
    <source>
        <dbReference type="ARBA" id="ARBA00005712"/>
    </source>
</evidence>
<evidence type="ECO:0000259" key="11">
    <source>
        <dbReference type="Pfam" id="PF02823"/>
    </source>
</evidence>
<evidence type="ECO:0000256" key="9">
    <source>
        <dbReference type="ARBA" id="ARBA00023128"/>
    </source>
</evidence>
<evidence type="ECO:0000313" key="13">
    <source>
        <dbReference type="Proteomes" id="UP000095751"/>
    </source>
</evidence>
<name>A0A1E7FRF1_9STRA</name>
<keyword evidence="9" id="KW-0496">Mitochondrion</keyword>
<keyword evidence="6" id="KW-0809">Transit peptide</keyword>
<dbReference type="GO" id="GO:0005743">
    <property type="term" value="C:mitochondrial inner membrane"/>
    <property type="evidence" value="ECO:0007669"/>
    <property type="project" value="UniProtKB-SubCell"/>
</dbReference>
<dbReference type="AlphaFoldDB" id="A0A1E7FRF1"/>
<evidence type="ECO:0000256" key="6">
    <source>
        <dbReference type="ARBA" id="ARBA00022946"/>
    </source>
</evidence>
<dbReference type="InParanoid" id="A0A1E7FRF1"/>
<dbReference type="SUPFAM" id="SSF51344">
    <property type="entry name" value="Epsilon subunit of F1F0-ATP synthase N-terminal domain"/>
    <property type="match status" value="1"/>
</dbReference>
<evidence type="ECO:0000313" key="12">
    <source>
        <dbReference type="EMBL" id="OEU20739.1"/>
    </source>
</evidence>
<comment type="subcellular location">
    <subcellularLocation>
        <location evidence="1">Mitochondrion inner membrane</location>
    </subcellularLocation>
</comment>
<comment type="similarity">
    <text evidence="2">Belongs to the ATPase epsilon chain family.</text>
</comment>
<evidence type="ECO:0000256" key="1">
    <source>
        <dbReference type="ARBA" id="ARBA00004273"/>
    </source>
</evidence>
<dbReference type="PANTHER" id="PTHR13822:SF7">
    <property type="entry name" value="ATP SYNTHASE SUBUNIT DELTA, MITOCHONDRIAL"/>
    <property type="match status" value="1"/>
</dbReference>
<dbReference type="KEGG" id="fcy:FRACYDRAFT_267741"/>
<dbReference type="GO" id="GO:0046933">
    <property type="term" value="F:proton-transporting ATP synthase activity, rotational mechanism"/>
    <property type="evidence" value="ECO:0007669"/>
    <property type="project" value="InterPro"/>
</dbReference>
<dbReference type="HAMAP" id="MF_00530">
    <property type="entry name" value="ATP_synth_epsil_bac"/>
    <property type="match status" value="1"/>
</dbReference>
<organism evidence="12 13">
    <name type="scientific">Fragilariopsis cylindrus CCMP1102</name>
    <dbReference type="NCBI Taxonomy" id="635003"/>
    <lineage>
        <taxon>Eukaryota</taxon>
        <taxon>Sar</taxon>
        <taxon>Stramenopiles</taxon>
        <taxon>Ochrophyta</taxon>
        <taxon>Bacillariophyta</taxon>
        <taxon>Bacillariophyceae</taxon>
        <taxon>Bacillariophycidae</taxon>
        <taxon>Bacillariales</taxon>
        <taxon>Bacillariaceae</taxon>
        <taxon>Fragilariopsis</taxon>
    </lineage>
</organism>
<accession>A0A1E7FRF1</accession>
<protein>
    <submittedName>
        <fullName evidence="12">Epsilon subunit of F1F0-ATP synthase N-terminal domain-containing protein</fullName>
    </submittedName>
</protein>
<dbReference type="OrthoDB" id="270171at2759"/>
<keyword evidence="3" id="KW-0813">Transport</keyword>
<keyword evidence="5" id="KW-0999">Mitochondrion inner membrane</keyword>
<dbReference type="GO" id="GO:0045259">
    <property type="term" value="C:proton-transporting ATP synthase complex"/>
    <property type="evidence" value="ECO:0007669"/>
    <property type="project" value="InterPro"/>
</dbReference>
<dbReference type="InterPro" id="IPR036771">
    <property type="entry name" value="ATPsynth_dsu/esu_N"/>
</dbReference>
<dbReference type="Gene3D" id="2.60.15.10">
    <property type="entry name" value="F0F1 ATP synthase delta/epsilon subunit, N-terminal"/>
    <property type="match status" value="1"/>
</dbReference>
<keyword evidence="7" id="KW-0406">Ion transport</keyword>
<dbReference type="InterPro" id="IPR001469">
    <property type="entry name" value="ATP_synth_F1_dsu/esu"/>
</dbReference>
<evidence type="ECO:0000256" key="8">
    <source>
        <dbReference type="ARBA" id="ARBA00023078"/>
    </source>
</evidence>
<gene>
    <name evidence="12" type="ORF">FRACYDRAFT_267741</name>
</gene>
<dbReference type="Proteomes" id="UP000095751">
    <property type="component" value="Unassembled WGS sequence"/>
</dbReference>
<dbReference type="Pfam" id="PF02823">
    <property type="entry name" value="ATP-synt_DE_N"/>
    <property type="match status" value="1"/>
</dbReference>
<reference evidence="12 13" key="1">
    <citation type="submission" date="2016-09" db="EMBL/GenBank/DDBJ databases">
        <title>Extensive genetic diversity and differential bi-allelic expression allows diatom success in the polar Southern Ocean.</title>
        <authorList>
            <consortium name="DOE Joint Genome Institute"/>
            <person name="Mock T."/>
            <person name="Otillar R.P."/>
            <person name="Strauss J."/>
            <person name="Dupont C."/>
            <person name="Frickenhaus S."/>
            <person name="Maumus F."/>
            <person name="Mcmullan M."/>
            <person name="Sanges R."/>
            <person name="Schmutz J."/>
            <person name="Toseland A."/>
            <person name="Valas R."/>
            <person name="Veluchamy A."/>
            <person name="Ward B.J."/>
            <person name="Allen A."/>
            <person name="Barry K."/>
            <person name="Falciatore A."/>
            <person name="Ferrante M."/>
            <person name="Fortunato A.E."/>
            <person name="Gloeckner G."/>
            <person name="Gruber A."/>
            <person name="Hipkin R."/>
            <person name="Janech M."/>
            <person name="Kroth P."/>
            <person name="Leese F."/>
            <person name="Lindquist E."/>
            <person name="Lyon B.R."/>
            <person name="Martin J."/>
            <person name="Mayer C."/>
            <person name="Parker M."/>
            <person name="Quesneville H."/>
            <person name="Raymond J."/>
            <person name="Uhlig C."/>
            <person name="Valentin K.U."/>
            <person name="Worden A.Z."/>
            <person name="Armbrust E.V."/>
            <person name="Bowler C."/>
            <person name="Green B."/>
            <person name="Moulton V."/>
            <person name="Van Oosterhout C."/>
            <person name="Grigoriev I."/>
        </authorList>
    </citation>
    <scope>NUCLEOTIDE SEQUENCE [LARGE SCALE GENOMIC DNA]</scope>
    <source>
        <strain evidence="12 13">CCMP1102</strain>
    </source>
</reference>
<feature type="domain" description="ATP synthase F1 complex delta/epsilon subunit N-terminal" evidence="11">
    <location>
        <begin position="43"/>
        <end position="115"/>
    </location>
</feature>